<dbReference type="Pfam" id="PF00067">
    <property type="entry name" value="p450"/>
    <property type="match status" value="1"/>
</dbReference>
<dbReference type="GO" id="GO:0042132">
    <property type="term" value="F:fructose 1,6-bisphosphate 1-phosphatase activity"/>
    <property type="evidence" value="ECO:0007669"/>
    <property type="project" value="UniProtKB-EC"/>
</dbReference>
<dbReference type="HAMAP" id="MF_01855">
    <property type="entry name" value="FBPase_class1"/>
    <property type="match status" value="1"/>
</dbReference>
<dbReference type="GO" id="GO:0020037">
    <property type="term" value="F:heme binding"/>
    <property type="evidence" value="ECO:0007669"/>
    <property type="project" value="InterPro"/>
</dbReference>
<evidence type="ECO:0000256" key="31">
    <source>
        <dbReference type="ARBA" id="ARBA00040321"/>
    </source>
</evidence>
<dbReference type="GO" id="GO:0016705">
    <property type="term" value="F:oxidoreductase activity, acting on paired donors, with incorporation or reduction of molecular oxygen"/>
    <property type="evidence" value="ECO:0007669"/>
    <property type="project" value="InterPro"/>
</dbReference>
<dbReference type="InterPro" id="IPR001128">
    <property type="entry name" value="Cyt_P450"/>
</dbReference>
<dbReference type="CDD" id="cd11054">
    <property type="entry name" value="CYP24A1-like"/>
    <property type="match status" value="1"/>
</dbReference>
<dbReference type="InterPro" id="IPR027417">
    <property type="entry name" value="P-loop_NTPase"/>
</dbReference>
<evidence type="ECO:0000256" key="33">
    <source>
        <dbReference type="ARBA" id="ARBA00043165"/>
    </source>
</evidence>
<dbReference type="OrthoDB" id="3945418at2759"/>
<evidence type="ECO:0000256" key="7">
    <source>
        <dbReference type="ARBA" id="ARBA00004742"/>
    </source>
</evidence>
<dbReference type="FunFam" id="1.10.630.10:FF:000006">
    <property type="entry name" value="Cytochrome P450 302a1, mitochondrial"/>
    <property type="match status" value="1"/>
</dbReference>
<evidence type="ECO:0000256" key="28">
    <source>
        <dbReference type="ARBA" id="ARBA00032973"/>
    </source>
</evidence>
<keyword evidence="17 34" id="KW-0378">Hydrolase</keyword>
<evidence type="ECO:0000256" key="20">
    <source>
        <dbReference type="ARBA" id="ARBA00022949"/>
    </source>
</evidence>
<feature type="compositionally biased region" description="Basic and acidic residues" evidence="36">
    <location>
        <begin position="35"/>
        <end position="49"/>
    </location>
</feature>
<keyword evidence="38" id="KW-1185">Reference proteome</keyword>
<evidence type="ECO:0000256" key="12">
    <source>
        <dbReference type="ARBA" id="ARBA00022553"/>
    </source>
</evidence>
<evidence type="ECO:0000256" key="32">
    <source>
        <dbReference type="ARBA" id="ARBA00042757"/>
    </source>
</evidence>
<evidence type="ECO:0000256" key="4">
    <source>
        <dbReference type="ARBA" id="ARBA00004123"/>
    </source>
</evidence>
<dbReference type="Pfam" id="PF18913">
    <property type="entry name" value="FBPase_C"/>
    <property type="match status" value="1"/>
</dbReference>
<keyword evidence="22" id="KW-0408">Iron</keyword>
<dbReference type="Pfam" id="PF00735">
    <property type="entry name" value="Septin"/>
    <property type="match status" value="1"/>
</dbReference>
<evidence type="ECO:0000256" key="11">
    <source>
        <dbReference type="ARBA" id="ARBA00022490"/>
    </source>
</evidence>
<evidence type="ECO:0000256" key="25">
    <source>
        <dbReference type="ARBA" id="ARBA00023242"/>
    </source>
</evidence>
<dbReference type="Gene3D" id="3.30.540.10">
    <property type="entry name" value="Fructose-1,6-Bisphosphatase, subunit A, domain 1"/>
    <property type="match status" value="1"/>
</dbReference>
<feature type="domain" description="Septin-type G" evidence="37">
    <location>
        <begin position="1058"/>
        <end position="1331"/>
    </location>
</feature>
<dbReference type="PRINTS" id="PR00115">
    <property type="entry name" value="F16BPHPHTASE"/>
</dbReference>
<evidence type="ECO:0000256" key="17">
    <source>
        <dbReference type="ARBA" id="ARBA00022801"/>
    </source>
</evidence>
<evidence type="ECO:0000256" key="13">
    <source>
        <dbReference type="ARBA" id="ARBA00022617"/>
    </source>
</evidence>
<keyword evidence="15" id="KW-0479">Metal-binding</keyword>
<dbReference type="UniPathway" id="UPA00138"/>
<dbReference type="Gene3D" id="3.40.50.300">
    <property type="entry name" value="P-loop containing nucleotide triphosphate hydrolases"/>
    <property type="match status" value="1"/>
</dbReference>
<evidence type="ECO:0000256" key="1">
    <source>
        <dbReference type="ARBA" id="ARBA00001273"/>
    </source>
</evidence>
<evidence type="ECO:0000256" key="10">
    <source>
        <dbReference type="ARBA" id="ARBA00013093"/>
    </source>
</evidence>
<keyword evidence="21" id="KW-0560">Oxidoreductase</keyword>
<dbReference type="InterPro" id="IPR036396">
    <property type="entry name" value="Cyt_P450_sf"/>
</dbReference>
<dbReference type="GO" id="GO:0070161">
    <property type="term" value="C:anchoring junction"/>
    <property type="evidence" value="ECO:0007669"/>
    <property type="project" value="UniProtKB-SubCell"/>
</dbReference>
<dbReference type="Gene3D" id="1.10.630.10">
    <property type="entry name" value="Cytochrome P450"/>
    <property type="match status" value="1"/>
</dbReference>
<dbReference type="GO" id="GO:0006002">
    <property type="term" value="P:fructose 6-phosphate metabolic process"/>
    <property type="evidence" value="ECO:0007669"/>
    <property type="project" value="TreeGrafter"/>
</dbReference>
<comment type="similarity">
    <text evidence="35">Belongs to the TRAFAC class TrmE-Era-EngA-EngB-Septin-like GTPase superfamily. Septin GTPase family.</text>
</comment>
<dbReference type="GO" id="GO:0005986">
    <property type="term" value="P:sucrose biosynthetic process"/>
    <property type="evidence" value="ECO:0007669"/>
    <property type="project" value="TreeGrafter"/>
</dbReference>
<reference evidence="39" key="1">
    <citation type="submission" date="2025-08" db="UniProtKB">
        <authorList>
            <consortium name="RefSeq"/>
        </authorList>
    </citation>
    <scope>IDENTIFICATION</scope>
    <source>
        <tissue evidence="39">Whole body</tissue>
    </source>
</reference>
<sequence>MLTSSTHLIKRRFEPSKVDCVILIRHKKRRRKREEKREEKDRERPDRKVSSVKSMIRARFFIREINGSHLSSKVQCRARSVAYPIEHNETKDVNNETQYARPTKDIPGPKALPLLGNWFRFLPYIGEYGGQDTITQMRMLRDQYGEIVKLDKIGGRRSAIFLFSPELCEKMYRVEGAWPTRIAMETLHYYRTNRTHIYNGQYGLATSQGKLWHDFRSKVNPHMMQPRTVKAHVAQISEVTSEFVDKMRALRDPETLELPSDFKNELQKWALESICSIALDCRLGCLKPNLAADSEPQIMINCVHEMFDLMYRMEILLSLWKVYNTRNLKKFFRVLDTLNGIASKHIERAKTKYEAMGDSADLGERSILQKLLRIDKQTAQVMALDMLTAGVDTTGNVSGSLLYYIANNPEKQEKLREEVMSVLPDKTSPVTQDVLNRTKYAKACIKESLRLFPIAVANLRTMQTDVCIGGYRIPAGTDVIAGHSLIAKESTEFSRTQEYIPERWLRDNTEFPSAKEAHPFAYMPFGFGPRTCIGRRFAEMELETLLLTVIRNFRIEWHHGPLEYESRFINTLVSPMRFKLVDLFSAETASFSHASFLAFRPAARKKYTNYTMASENTIMDSDCMTLTRFVLAEQRKVPTATGDLTQLLNSIQTAVKAVSSAVRKAGIANMYGIAGNINVQGEEVKKLDVLSNELFINMLTSSFTTCVLVSEENQHAIEVETEKSGKYIVCFDPLDGSSNIDCLVSVGSIFGIYKKSEQSGESTLQAALQPGRNLVAAGYALYGSATMIVLSIGRGVNGFMYDPAIGEFILTEKNMRMPDRGNIYSINEGNESTWDSSIKEYVHSKKYPATGKPYSARYVGSMVADVHRTIKYGGIFLYPASKSNPNGKLRLLYECVPMAFLVKEAGGLATNGKIDILDIVPETIHQRSPIFLGSKDDVNDVMAETAGADNVAIYSARTPGSLRLNLFTACSPECIIGARPTIDRPVDSAPAQVEAGRTKRGIHEREPPSAVVRFGRHLAAYARRPTEAPLDSTIMSGDRDYIGFATLPEQVHRKSVKRGFEFTLMVLGETGLGKSTLINSLFLGDLYKDRRIPDAAERVAKTTSIEKKTMDIEERGVRLRLTIVDTPGFGDAVNCEDTWKACSAYIDEQFRQYFTDESGLNRKNIQDNRVHCCLYFIPPYGHGLRQIDLEVLRRLHRKVNVVPVIAKADTLTTHEVKKLKERILADIEEHEIQIYQFPDCDSDEDEEFKQQDKELKACIPFAVVGSSTVLEVAGRKVRGRQYPWGVVEVENPKHSDFVKLRTMLISTHMQDLKDVTQDVHYENFRAQCISQISQQAIRERSKLKRDSGPHFENSISDTDRLLLQKDEEIRRMQDILAQMQEKLKATGQVGGGVGLRGRVGSLGNDLDSADVDKKRNSIIDV</sequence>
<dbReference type="InterPro" id="IPR016491">
    <property type="entry name" value="Septin"/>
</dbReference>
<keyword evidence="20" id="KW-0965">Cell junction</keyword>
<dbReference type="RefSeq" id="XP_024878590.1">
    <property type="nucleotide sequence ID" value="XM_025022822.1"/>
</dbReference>
<organism evidence="38 39">
    <name type="scientific">Temnothorax curvispinosus</name>
    <dbReference type="NCBI Taxonomy" id="300111"/>
    <lineage>
        <taxon>Eukaryota</taxon>
        <taxon>Metazoa</taxon>
        <taxon>Ecdysozoa</taxon>
        <taxon>Arthropoda</taxon>
        <taxon>Hexapoda</taxon>
        <taxon>Insecta</taxon>
        <taxon>Pterygota</taxon>
        <taxon>Neoptera</taxon>
        <taxon>Endopterygota</taxon>
        <taxon>Hymenoptera</taxon>
        <taxon>Apocrita</taxon>
        <taxon>Aculeata</taxon>
        <taxon>Formicoidea</taxon>
        <taxon>Formicidae</taxon>
        <taxon>Myrmicinae</taxon>
        <taxon>Temnothorax</taxon>
    </lineage>
</organism>
<dbReference type="FunFam" id="3.40.190.80:FF:000001">
    <property type="entry name" value="Fructose-1,6-bisphosphatase class 1"/>
    <property type="match status" value="1"/>
</dbReference>
<dbReference type="GO" id="GO:0030388">
    <property type="term" value="P:fructose 1,6-bisphosphate metabolic process"/>
    <property type="evidence" value="ECO:0007669"/>
    <property type="project" value="TreeGrafter"/>
</dbReference>
<dbReference type="InterPro" id="IPR044015">
    <property type="entry name" value="FBPase_C_dom"/>
</dbReference>
<dbReference type="PANTHER" id="PTHR11556">
    <property type="entry name" value="FRUCTOSE-1,6-BISPHOSPHATASE-RELATED"/>
    <property type="match status" value="1"/>
</dbReference>
<comment type="function">
    <text evidence="29">Catalyzes the hydrolysis of fructose 1,6-bisphosphate to fructose 6-phosphate in the presence of divalent cations and probably participates in glycogen synthesis from carbohydrate precursors, such as lactate.</text>
</comment>
<keyword evidence="11" id="KW-0963">Cytoplasm</keyword>
<dbReference type="PANTHER" id="PTHR11556:SF1">
    <property type="entry name" value="FRUCTOSE-BISPHOSPHATASE"/>
    <property type="match status" value="1"/>
</dbReference>
<evidence type="ECO:0000256" key="23">
    <source>
        <dbReference type="ARBA" id="ARBA00023033"/>
    </source>
</evidence>
<dbReference type="CDD" id="cd00354">
    <property type="entry name" value="FBPase"/>
    <property type="match status" value="1"/>
</dbReference>
<dbReference type="GO" id="GO:0005506">
    <property type="term" value="F:iron ion binding"/>
    <property type="evidence" value="ECO:0007669"/>
    <property type="project" value="InterPro"/>
</dbReference>
<comment type="subcellular location">
    <subcellularLocation>
        <location evidence="6">Cell junction</location>
    </subcellularLocation>
    <subcellularLocation>
        <location evidence="5">Cytoplasm</location>
        <location evidence="5">Myofibril</location>
        <location evidence="5">Sarcomere</location>
        <location evidence="5">Z line</location>
    </subcellularLocation>
    <subcellularLocation>
        <location evidence="4">Nucleus</location>
    </subcellularLocation>
</comment>
<dbReference type="InterPro" id="IPR000146">
    <property type="entry name" value="FBPase_class-1"/>
</dbReference>
<evidence type="ECO:0000256" key="22">
    <source>
        <dbReference type="ARBA" id="ARBA00023004"/>
    </source>
</evidence>
<dbReference type="GO" id="GO:0005634">
    <property type="term" value="C:nucleus"/>
    <property type="evidence" value="ECO:0007669"/>
    <property type="project" value="UniProtKB-SubCell"/>
</dbReference>
<evidence type="ECO:0000256" key="35">
    <source>
        <dbReference type="RuleBase" id="RU004560"/>
    </source>
</evidence>
<accession>A0A6J1QCY6</accession>
<dbReference type="PIRSF" id="PIRSF500210">
    <property type="entry name" value="FBPtase"/>
    <property type="match status" value="1"/>
</dbReference>
<dbReference type="GO" id="GO:0051301">
    <property type="term" value="P:cell division"/>
    <property type="evidence" value="ECO:0007669"/>
    <property type="project" value="UniProtKB-KW"/>
</dbReference>
<gene>
    <name evidence="39" type="primary">LOC112458965</name>
</gene>
<evidence type="ECO:0000256" key="21">
    <source>
        <dbReference type="ARBA" id="ARBA00023002"/>
    </source>
</evidence>
<evidence type="ECO:0000256" key="36">
    <source>
        <dbReference type="SAM" id="MobiDB-lite"/>
    </source>
</evidence>
<keyword evidence="23" id="KW-0503">Monooxygenase</keyword>
<evidence type="ECO:0000256" key="6">
    <source>
        <dbReference type="ARBA" id="ARBA00004282"/>
    </source>
</evidence>
<evidence type="ECO:0000256" key="9">
    <source>
        <dbReference type="ARBA" id="ARBA00010941"/>
    </source>
</evidence>
<dbReference type="PROSITE" id="PS51719">
    <property type="entry name" value="G_SEPTIN"/>
    <property type="match status" value="1"/>
</dbReference>
<dbReference type="FunFam" id="3.40.50.300:FF:000064">
    <property type="entry name" value="Septin 4"/>
    <property type="match status" value="1"/>
</dbReference>
<dbReference type="GO" id="GO:0005829">
    <property type="term" value="C:cytosol"/>
    <property type="evidence" value="ECO:0007669"/>
    <property type="project" value="TreeGrafter"/>
</dbReference>
<evidence type="ECO:0000256" key="8">
    <source>
        <dbReference type="ARBA" id="ARBA00010617"/>
    </source>
</evidence>
<evidence type="ECO:0000256" key="15">
    <source>
        <dbReference type="ARBA" id="ARBA00022723"/>
    </source>
</evidence>
<dbReference type="InterPro" id="IPR020548">
    <property type="entry name" value="Fructose_bisphosphatase_AS"/>
</dbReference>
<evidence type="ECO:0000256" key="3">
    <source>
        <dbReference type="ARBA" id="ARBA00001971"/>
    </source>
</evidence>
<dbReference type="GO" id="GO:0030018">
    <property type="term" value="C:Z disc"/>
    <property type="evidence" value="ECO:0007669"/>
    <property type="project" value="UniProtKB-SubCell"/>
</dbReference>
<evidence type="ECO:0000256" key="18">
    <source>
        <dbReference type="ARBA" id="ARBA00022837"/>
    </source>
</evidence>
<dbReference type="GeneID" id="112458965"/>
<proteinExistence type="inferred from homology"/>
<dbReference type="NCBIfam" id="NF006778">
    <property type="entry name" value="PRK09293.1-1"/>
    <property type="match status" value="1"/>
</dbReference>
<keyword evidence="12" id="KW-0597">Phosphoprotein</keyword>
<name>A0A6J1QCY6_9HYME</name>
<comment type="pathway">
    <text evidence="7">Carbohydrate biosynthesis; gluconeogenesis.</text>
</comment>
<evidence type="ECO:0000256" key="26">
    <source>
        <dbReference type="ARBA" id="ARBA00023277"/>
    </source>
</evidence>
<dbReference type="InterPro" id="IPR033391">
    <property type="entry name" value="FBPase_N"/>
</dbReference>
<feature type="region of interest" description="Disordered" evidence="36">
    <location>
        <begin position="29"/>
        <end position="50"/>
    </location>
</feature>
<dbReference type="GO" id="GO:0006094">
    <property type="term" value="P:gluconeogenesis"/>
    <property type="evidence" value="ECO:0007669"/>
    <property type="project" value="UniProtKB-UniPathway"/>
</dbReference>
<evidence type="ECO:0000256" key="5">
    <source>
        <dbReference type="ARBA" id="ARBA00004216"/>
    </source>
</evidence>
<dbReference type="InterPro" id="IPR017972">
    <property type="entry name" value="Cyt_P450_CS"/>
</dbReference>
<dbReference type="PROSITE" id="PS00086">
    <property type="entry name" value="CYTOCHROME_P450"/>
    <property type="match status" value="1"/>
</dbReference>
<comment type="catalytic activity">
    <reaction evidence="1">
        <text>beta-D-fructose 1,6-bisphosphate + H2O = beta-D-fructose 6-phosphate + phosphate</text>
        <dbReference type="Rhea" id="RHEA:11064"/>
        <dbReference type="ChEBI" id="CHEBI:15377"/>
        <dbReference type="ChEBI" id="CHEBI:32966"/>
        <dbReference type="ChEBI" id="CHEBI:43474"/>
        <dbReference type="ChEBI" id="CHEBI:57634"/>
        <dbReference type="EC" id="3.1.3.11"/>
    </reaction>
</comment>
<dbReference type="SUPFAM" id="SSF48264">
    <property type="entry name" value="Cytochrome P450"/>
    <property type="match status" value="1"/>
</dbReference>
<evidence type="ECO:0000313" key="39">
    <source>
        <dbReference type="RefSeq" id="XP_024878590.1"/>
    </source>
</evidence>
<evidence type="ECO:0000256" key="14">
    <source>
        <dbReference type="ARBA" id="ARBA00022618"/>
    </source>
</evidence>
<dbReference type="GO" id="GO:0004497">
    <property type="term" value="F:monooxygenase activity"/>
    <property type="evidence" value="ECO:0007669"/>
    <property type="project" value="UniProtKB-KW"/>
</dbReference>
<evidence type="ECO:0000256" key="19">
    <source>
        <dbReference type="ARBA" id="ARBA00022842"/>
    </source>
</evidence>
<evidence type="ECO:0000256" key="29">
    <source>
        <dbReference type="ARBA" id="ARBA00037516"/>
    </source>
</evidence>
<keyword evidence="13" id="KW-0349">Heme</keyword>
<evidence type="ECO:0000313" key="38">
    <source>
        <dbReference type="Proteomes" id="UP000504618"/>
    </source>
</evidence>
<comment type="subunit">
    <text evidence="30">Homotetramer. Interacts with ALDOA; the interaction blocks inhibition by physiological concentrations of AMP and reduces inhibition by Ca(2+). Interacts with alpha-actinin and F-actin.</text>
</comment>
<evidence type="ECO:0000259" key="37">
    <source>
        <dbReference type="PROSITE" id="PS51719"/>
    </source>
</evidence>
<dbReference type="Gene3D" id="3.40.190.80">
    <property type="match status" value="1"/>
</dbReference>
<dbReference type="PIRSF" id="PIRSF000904">
    <property type="entry name" value="FBPtase_SBPase"/>
    <property type="match status" value="1"/>
</dbReference>
<comment type="cofactor">
    <cofactor evidence="3">
        <name>heme</name>
        <dbReference type="ChEBI" id="CHEBI:30413"/>
    </cofactor>
</comment>
<comment type="similarity">
    <text evidence="9 34">Belongs to the FBPase class 1 family.</text>
</comment>
<keyword evidence="26 34" id="KW-0119">Carbohydrate metabolism</keyword>
<evidence type="ECO:0000256" key="2">
    <source>
        <dbReference type="ARBA" id="ARBA00001946"/>
    </source>
</evidence>
<comment type="cofactor">
    <cofactor evidence="2">
        <name>Mg(2+)</name>
        <dbReference type="ChEBI" id="CHEBI:18420"/>
    </cofactor>
</comment>
<keyword evidence="19" id="KW-0460">Magnesium</keyword>
<keyword evidence="25" id="KW-0539">Nucleus</keyword>
<dbReference type="Proteomes" id="UP000504618">
    <property type="component" value="Unplaced"/>
</dbReference>
<protein>
    <recommendedName>
        <fullName evidence="31">Fructose-1,6-bisphosphatase isozyme 2</fullName>
        <ecNumber evidence="10">3.1.3.11</ecNumber>
    </recommendedName>
    <alternativeName>
        <fullName evidence="28">D-fructose-1,6-bisphosphate 1-phosphohydrolase</fullName>
    </alternativeName>
    <alternativeName>
        <fullName evidence="32">D-fructose-1,6-bisphosphate 1-phosphohydrolase 2</fullName>
    </alternativeName>
    <alternativeName>
        <fullName evidence="33">Muscle FBPase</fullName>
    </alternativeName>
</protein>
<dbReference type="InterPro" id="IPR030379">
    <property type="entry name" value="G_SEPTIN_dom"/>
</dbReference>
<keyword evidence="14" id="KW-0132">Cell division</keyword>
<dbReference type="SUPFAM" id="SSF52540">
    <property type="entry name" value="P-loop containing nucleoside triphosphate hydrolases"/>
    <property type="match status" value="1"/>
</dbReference>
<dbReference type="FunFam" id="3.30.540.10:FF:000005">
    <property type="entry name" value="Fructose-1,6-bisphosphatase isozyme 2"/>
    <property type="match status" value="1"/>
</dbReference>
<dbReference type="EC" id="3.1.3.11" evidence="10"/>
<dbReference type="GO" id="GO:0006000">
    <property type="term" value="P:fructose metabolic process"/>
    <property type="evidence" value="ECO:0007669"/>
    <property type="project" value="TreeGrafter"/>
</dbReference>
<keyword evidence="18" id="KW-0106">Calcium</keyword>
<evidence type="ECO:0000256" key="24">
    <source>
        <dbReference type="ARBA" id="ARBA00023134"/>
    </source>
</evidence>
<dbReference type="CDD" id="cd01850">
    <property type="entry name" value="CDC_Septin"/>
    <property type="match status" value="1"/>
</dbReference>
<dbReference type="GO" id="GO:0005525">
    <property type="term" value="F:GTP binding"/>
    <property type="evidence" value="ECO:0007669"/>
    <property type="project" value="UniProtKB-KW"/>
</dbReference>
<keyword evidence="24 35" id="KW-0342">GTP-binding</keyword>
<evidence type="ECO:0000256" key="16">
    <source>
        <dbReference type="ARBA" id="ARBA00022741"/>
    </source>
</evidence>
<keyword evidence="16 35" id="KW-0547">Nucleotide-binding</keyword>
<dbReference type="PROSITE" id="PS00124">
    <property type="entry name" value="FBPASE"/>
    <property type="match status" value="1"/>
</dbReference>
<evidence type="ECO:0000256" key="30">
    <source>
        <dbReference type="ARBA" id="ARBA00038670"/>
    </source>
</evidence>
<dbReference type="Pfam" id="PF00316">
    <property type="entry name" value="FBPase"/>
    <property type="match status" value="1"/>
</dbReference>
<comment type="similarity">
    <text evidence="8">Belongs to the cytochrome P450 family.</text>
</comment>
<evidence type="ECO:0000256" key="27">
    <source>
        <dbReference type="ARBA" id="ARBA00023306"/>
    </source>
</evidence>
<dbReference type="InterPro" id="IPR028343">
    <property type="entry name" value="FBPtase"/>
</dbReference>
<dbReference type="SUPFAM" id="SSF56655">
    <property type="entry name" value="Carbohydrate phosphatase"/>
    <property type="match status" value="1"/>
</dbReference>
<keyword evidence="27" id="KW-0131">Cell cycle</keyword>
<evidence type="ECO:0000256" key="34">
    <source>
        <dbReference type="RuleBase" id="RU000508"/>
    </source>
</evidence>